<evidence type="ECO:0000256" key="8">
    <source>
        <dbReference type="ARBA" id="ARBA00038129"/>
    </source>
</evidence>
<sequence length="341" mass="37773">MAAEGNTFGQVVTVAHPDPPTEAESASPSEAQGLLANFWTKQNNDMRTLGVTDYKTQELPLARIKKIMKLDEDVKMISSEAPVIFAKAAEMFISELSLRAWVHTEDNKRRTLQRNDIAMAITKYDQFDFLIDIVPRDEIKQTKRPEDTQSAKTSMMPDQVQYYFQLAQQHQQALQQQNQQQQQQQQQQQTQVTAATTTTPTVNQVQLQGSEQQQIQVIQGTGTGEQPQIQIIQGGQQAGAAQVQQVPQVIQQIVTPSGEVQSVPIQLTPAQLQAIQLQMSGKQSGQSVVIQASNPAPESEQQGGQQQQIFQMGSQGQQIVFQQGTQENQSNSQTSEGQNTS</sequence>
<comment type="similarity">
    <text evidence="8">Belongs to the NFYC/HAP5 subunit family.</text>
</comment>
<comment type="subcellular location">
    <subcellularLocation>
        <location evidence="1">Nucleus</location>
    </subcellularLocation>
</comment>
<keyword evidence="2" id="KW-0805">Transcription regulation</keyword>
<evidence type="ECO:0000313" key="16">
    <source>
        <dbReference type="Proteomes" id="UP000749559"/>
    </source>
</evidence>
<dbReference type="InterPro" id="IPR003958">
    <property type="entry name" value="CBFA_NFYB_domain"/>
</dbReference>
<accession>A0A8J1UDG7</accession>
<dbReference type="Proteomes" id="UP000749559">
    <property type="component" value="Unassembled WGS sequence"/>
</dbReference>
<dbReference type="InterPro" id="IPR050568">
    <property type="entry name" value="Transcr_DNA_Rep_Reg"/>
</dbReference>
<evidence type="ECO:0000256" key="11">
    <source>
        <dbReference type="ARBA" id="ARBA00042663"/>
    </source>
</evidence>
<evidence type="ECO:0000259" key="14">
    <source>
        <dbReference type="Pfam" id="PF00808"/>
    </source>
</evidence>
<keyword evidence="3" id="KW-0238">DNA-binding</keyword>
<evidence type="ECO:0000256" key="3">
    <source>
        <dbReference type="ARBA" id="ARBA00023125"/>
    </source>
</evidence>
<dbReference type="InterPro" id="IPR009072">
    <property type="entry name" value="Histone-fold"/>
</dbReference>
<dbReference type="CDD" id="cd22908">
    <property type="entry name" value="HFD_NFYC-like"/>
    <property type="match status" value="1"/>
</dbReference>
<dbReference type="Pfam" id="PF00808">
    <property type="entry name" value="CBFD_NFYB_HMF"/>
    <property type="match status" value="1"/>
</dbReference>
<protein>
    <recommendedName>
        <fullName evidence="9">Nuclear transcription factor Y subunit gamma</fullName>
    </recommendedName>
    <alternativeName>
        <fullName evidence="10">CAAT box DNA-binding protein subunit C</fullName>
    </alternativeName>
    <alternativeName>
        <fullName evidence="11">Nuclear transcription factor Y subunit C</fullName>
    </alternativeName>
</protein>
<keyword evidence="16" id="KW-1185">Reference proteome</keyword>
<dbReference type="EMBL" id="CAIIXF020000001">
    <property type="protein sequence ID" value="CAH1773182.1"/>
    <property type="molecule type" value="Genomic_DNA"/>
</dbReference>
<evidence type="ECO:0000256" key="5">
    <source>
        <dbReference type="ARBA" id="ARBA00023242"/>
    </source>
</evidence>
<evidence type="ECO:0000256" key="13">
    <source>
        <dbReference type="SAM" id="MobiDB-lite"/>
    </source>
</evidence>
<dbReference type="GO" id="GO:0000978">
    <property type="term" value="F:RNA polymerase II cis-regulatory region sequence-specific DNA binding"/>
    <property type="evidence" value="ECO:0007669"/>
    <property type="project" value="TreeGrafter"/>
</dbReference>
<dbReference type="PANTHER" id="PTHR10252">
    <property type="entry name" value="HISTONE-LIKE TRANSCRIPTION FACTOR CCAAT-RELATED"/>
    <property type="match status" value="1"/>
</dbReference>
<dbReference type="SUPFAM" id="SSF47113">
    <property type="entry name" value="Histone-fold"/>
    <property type="match status" value="1"/>
</dbReference>
<evidence type="ECO:0000256" key="12">
    <source>
        <dbReference type="SAM" id="Coils"/>
    </source>
</evidence>
<feature type="region of interest" description="Disordered" evidence="13">
    <location>
        <begin position="284"/>
        <end position="341"/>
    </location>
</feature>
<feature type="region of interest" description="Disordered" evidence="13">
    <location>
        <begin position="1"/>
        <end position="29"/>
    </location>
</feature>
<reference evidence="15" key="1">
    <citation type="submission" date="2022-03" db="EMBL/GenBank/DDBJ databases">
        <authorList>
            <person name="Martin C."/>
        </authorList>
    </citation>
    <scope>NUCLEOTIDE SEQUENCE</scope>
</reference>
<comment type="function">
    <text evidence="6">Component of the sequence-specific heterotrimeric transcription factor (NF-Y) which specifically recognizes a 5'-CCAAT-3' box motif found in the promoters of its target genes. NF-Y can function as both an activator and a repressor, depending on its interacting cofactors.</text>
</comment>
<dbReference type="PANTHER" id="PTHR10252:SF8">
    <property type="entry name" value="NUCLEAR TRANSCRIPTION FACTOR Y SUBUNIT GAMMA"/>
    <property type="match status" value="1"/>
</dbReference>
<dbReference type="GO" id="GO:0046982">
    <property type="term" value="F:protein heterodimerization activity"/>
    <property type="evidence" value="ECO:0007669"/>
    <property type="project" value="InterPro"/>
</dbReference>
<keyword evidence="4" id="KW-0804">Transcription</keyword>
<evidence type="ECO:0000256" key="9">
    <source>
        <dbReference type="ARBA" id="ARBA00040590"/>
    </source>
</evidence>
<comment type="caution">
    <text evidence="15">The sequence shown here is derived from an EMBL/GenBank/DDBJ whole genome shotgun (WGS) entry which is preliminary data.</text>
</comment>
<evidence type="ECO:0000256" key="2">
    <source>
        <dbReference type="ARBA" id="ARBA00023015"/>
    </source>
</evidence>
<evidence type="ECO:0000256" key="7">
    <source>
        <dbReference type="ARBA" id="ARBA00025911"/>
    </source>
</evidence>
<dbReference type="GO" id="GO:0001228">
    <property type="term" value="F:DNA-binding transcription activator activity, RNA polymerase II-specific"/>
    <property type="evidence" value="ECO:0007669"/>
    <property type="project" value="TreeGrafter"/>
</dbReference>
<feature type="domain" description="Transcription factor CBF/NF-Y/archaeal histone" evidence="14">
    <location>
        <begin position="58"/>
        <end position="121"/>
    </location>
</feature>
<gene>
    <name evidence="15" type="ORF">OFUS_LOCUS816</name>
</gene>
<evidence type="ECO:0000256" key="10">
    <source>
        <dbReference type="ARBA" id="ARBA00042333"/>
    </source>
</evidence>
<evidence type="ECO:0000313" key="15">
    <source>
        <dbReference type="EMBL" id="CAH1773182.1"/>
    </source>
</evidence>
<feature type="coiled-coil region" evidence="12">
    <location>
        <begin position="164"/>
        <end position="191"/>
    </location>
</feature>
<evidence type="ECO:0000256" key="1">
    <source>
        <dbReference type="ARBA" id="ARBA00004123"/>
    </source>
</evidence>
<dbReference type="Gene3D" id="1.10.20.10">
    <property type="entry name" value="Histone, subunit A"/>
    <property type="match status" value="1"/>
</dbReference>
<comment type="subunit">
    <text evidence="7">Heterotrimeric transcription factor composed of three components, NF-YA, NF-YB and NF-YC. NF-YB and NF-YC must interact and dimerize for NF-YA association and DNA binding.</text>
</comment>
<keyword evidence="12" id="KW-0175">Coiled coil</keyword>
<evidence type="ECO:0000256" key="4">
    <source>
        <dbReference type="ARBA" id="ARBA00023163"/>
    </source>
</evidence>
<evidence type="ECO:0000256" key="6">
    <source>
        <dbReference type="ARBA" id="ARBA00025263"/>
    </source>
</evidence>
<feature type="compositionally biased region" description="Polar residues" evidence="13">
    <location>
        <begin position="327"/>
        <end position="341"/>
    </location>
</feature>
<feature type="compositionally biased region" description="Low complexity" evidence="13">
    <location>
        <begin position="301"/>
        <end position="326"/>
    </location>
</feature>
<keyword evidence="5" id="KW-0539">Nucleus</keyword>
<dbReference type="GO" id="GO:0016602">
    <property type="term" value="C:CCAAT-binding factor complex"/>
    <property type="evidence" value="ECO:0007669"/>
    <property type="project" value="TreeGrafter"/>
</dbReference>
<feature type="compositionally biased region" description="Polar residues" evidence="13">
    <location>
        <begin position="284"/>
        <end position="300"/>
    </location>
</feature>
<dbReference type="OrthoDB" id="1272441at2759"/>
<proteinExistence type="inferred from homology"/>
<dbReference type="AlphaFoldDB" id="A0A8J1UDG7"/>
<dbReference type="FunFam" id="1.10.20.10:FF:000006">
    <property type="entry name" value="Nuclear transcription factor Y subunit gamma"/>
    <property type="match status" value="1"/>
</dbReference>
<name>A0A8J1UDG7_OWEFU</name>
<organism evidence="15 16">
    <name type="scientific">Owenia fusiformis</name>
    <name type="common">Polychaete worm</name>
    <dbReference type="NCBI Taxonomy" id="6347"/>
    <lineage>
        <taxon>Eukaryota</taxon>
        <taxon>Metazoa</taxon>
        <taxon>Spiralia</taxon>
        <taxon>Lophotrochozoa</taxon>
        <taxon>Annelida</taxon>
        <taxon>Polychaeta</taxon>
        <taxon>Sedentaria</taxon>
        <taxon>Canalipalpata</taxon>
        <taxon>Sabellida</taxon>
        <taxon>Oweniida</taxon>
        <taxon>Oweniidae</taxon>
        <taxon>Owenia</taxon>
    </lineage>
</organism>